<dbReference type="NCBIfam" id="TIGR02989">
    <property type="entry name" value="Sig-70_gvs1"/>
    <property type="match status" value="1"/>
</dbReference>
<dbReference type="InterPro" id="IPR014331">
    <property type="entry name" value="RNA_pol_sigma70_ECF_RHOBA"/>
</dbReference>
<dbReference type="SUPFAM" id="SSF88659">
    <property type="entry name" value="Sigma3 and sigma4 domains of RNA polymerase sigma factors"/>
    <property type="match status" value="1"/>
</dbReference>
<evidence type="ECO:0000256" key="1">
    <source>
        <dbReference type="ARBA" id="ARBA00010641"/>
    </source>
</evidence>
<dbReference type="NCBIfam" id="TIGR02937">
    <property type="entry name" value="sigma70-ECF"/>
    <property type="match status" value="1"/>
</dbReference>
<dbReference type="GO" id="GO:0006352">
    <property type="term" value="P:DNA-templated transcription initiation"/>
    <property type="evidence" value="ECO:0007669"/>
    <property type="project" value="InterPro"/>
</dbReference>
<dbReference type="PANTHER" id="PTHR43133:SF51">
    <property type="entry name" value="RNA POLYMERASE SIGMA FACTOR"/>
    <property type="match status" value="1"/>
</dbReference>
<dbReference type="InterPro" id="IPR013325">
    <property type="entry name" value="RNA_pol_sigma_r2"/>
</dbReference>
<dbReference type="Gene3D" id="1.10.10.10">
    <property type="entry name" value="Winged helix-like DNA-binding domain superfamily/Winged helix DNA-binding domain"/>
    <property type="match status" value="1"/>
</dbReference>
<dbReference type="Gene3D" id="1.10.1740.10">
    <property type="match status" value="1"/>
</dbReference>
<dbReference type="Pfam" id="PF08281">
    <property type="entry name" value="Sigma70_r4_2"/>
    <property type="match status" value="1"/>
</dbReference>
<dbReference type="EMBL" id="JACHXU010000001">
    <property type="protein sequence ID" value="MBB3204466.1"/>
    <property type="molecule type" value="Genomic_DNA"/>
</dbReference>
<evidence type="ECO:0000259" key="5">
    <source>
        <dbReference type="Pfam" id="PF04542"/>
    </source>
</evidence>
<sequence>MTDPTISRTRTHEAEVAALFLKHSSRIRGIILSMQPDFARADDILQETFLTVSVKSDQFEFGTDFMSWVYQIARYKVLEDRRRSGKTTEQLSIASIESLLAADPNLLDDQQEERMEALQDCLTRLSPKSRQAIELRYAREHPAAEIATVMGWTVDSVYVALSRARSLLAKCIDEGLRSKGVTT</sequence>
<dbReference type="RefSeq" id="WP_184300565.1">
    <property type="nucleotide sequence ID" value="NZ_JACHXU010000001.1"/>
</dbReference>
<keyword evidence="4" id="KW-0804">Transcription</keyword>
<comment type="similarity">
    <text evidence="1">Belongs to the sigma-70 factor family. ECF subfamily.</text>
</comment>
<dbReference type="Proteomes" id="UP000536179">
    <property type="component" value="Unassembled WGS sequence"/>
</dbReference>
<dbReference type="GO" id="GO:0016987">
    <property type="term" value="F:sigma factor activity"/>
    <property type="evidence" value="ECO:0007669"/>
    <property type="project" value="UniProtKB-KW"/>
</dbReference>
<accession>A0A7W5DTW2</accession>
<keyword evidence="2" id="KW-0805">Transcription regulation</keyword>
<gene>
    <name evidence="7" type="ORF">FHS27_000230</name>
</gene>
<proteinExistence type="inferred from homology"/>
<dbReference type="InterPro" id="IPR013324">
    <property type="entry name" value="RNA_pol_sigma_r3/r4-like"/>
</dbReference>
<feature type="domain" description="RNA polymerase sigma factor 70 region 4 type 2" evidence="6">
    <location>
        <begin position="116"/>
        <end position="167"/>
    </location>
</feature>
<dbReference type="AlphaFoldDB" id="A0A7W5DTW2"/>
<reference evidence="7 8" key="1">
    <citation type="submission" date="2020-08" db="EMBL/GenBank/DDBJ databases">
        <title>Genomic Encyclopedia of Type Strains, Phase III (KMG-III): the genomes of soil and plant-associated and newly described type strains.</title>
        <authorList>
            <person name="Whitman W."/>
        </authorList>
    </citation>
    <scope>NUCLEOTIDE SEQUENCE [LARGE SCALE GENOMIC DNA]</scope>
    <source>
        <strain evidence="7 8">CECT 8075</strain>
    </source>
</reference>
<comment type="caution">
    <text evidence="7">The sequence shown here is derived from an EMBL/GenBank/DDBJ whole genome shotgun (WGS) entry which is preliminary data.</text>
</comment>
<evidence type="ECO:0000256" key="4">
    <source>
        <dbReference type="ARBA" id="ARBA00023163"/>
    </source>
</evidence>
<dbReference type="InterPro" id="IPR007627">
    <property type="entry name" value="RNA_pol_sigma70_r2"/>
</dbReference>
<organism evidence="7 8">
    <name type="scientific">Aporhodopirellula rubra</name>
    <dbReference type="NCBI Taxonomy" id="980271"/>
    <lineage>
        <taxon>Bacteria</taxon>
        <taxon>Pseudomonadati</taxon>
        <taxon>Planctomycetota</taxon>
        <taxon>Planctomycetia</taxon>
        <taxon>Pirellulales</taxon>
        <taxon>Pirellulaceae</taxon>
        <taxon>Aporhodopirellula</taxon>
    </lineage>
</organism>
<evidence type="ECO:0000313" key="7">
    <source>
        <dbReference type="EMBL" id="MBB3204466.1"/>
    </source>
</evidence>
<dbReference type="Pfam" id="PF04542">
    <property type="entry name" value="Sigma70_r2"/>
    <property type="match status" value="1"/>
</dbReference>
<dbReference type="PANTHER" id="PTHR43133">
    <property type="entry name" value="RNA POLYMERASE ECF-TYPE SIGMA FACTO"/>
    <property type="match status" value="1"/>
</dbReference>
<dbReference type="InterPro" id="IPR039425">
    <property type="entry name" value="RNA_pol_sigma-70-like"/>
</dbReference>
<evidence type="ECO:0000259" key="6">
    <source>
        <dbReference type="Pfam" id="PF08281"/>
    </source>
</evidence>
<evidence type="ECO:0000256" key="2">
    <source>
        <dbReference type="ARBA" id="ARBA00023015"/>
    </source>
</evidence>
<evidence type="ECO:0000313" key="8">
    <source>
        <dbReference type="Proteomes" id="UP000536179"/>
    </source>
</evidence>
<dbReference type="InterPro" id="IPR014284">
    <property type="entry name" value="RNA_pol_sigma-70_dom"/>
</dbReference>
<feature type="domain" description="RNA polymerase sigma-70 region 2" evidence="5">
    <location>
        <begin position="19"/>
        <end position="86"/>
    </location>
</feature>
<dbReference type="SUPFAM" id="SSF88946">
    <property type="entry name" value="Sigma2 domain of RNA polymerase sigma factors"/>
    <property type="match status" value="1"/>
</dbReference>
<dbReference type="InterPro" id="IPR013249">
    <property type="entry name" value="RNA_pol_sigma70_r4_t2"/>
</dbReference>
<protein>
    <submittedName>
        <fullName evidence="7">RNA polymerase sigma-70 factor (ECF subfamily)</fullName>
    </submittedName>
</protein>
<evidence type="ECO:0000256" key="3">
    <source>
        <dbReference type="ARBA" id="ARBA00023082"/>
    </source>
</evidence>
<keyword evidence="8" id="KW-1185">Reference proteome</keyword>
<dbReference type="GO" id="GO:0003677">
    <property type="term" value="F:DNA binding"/>
    <property type="evidence" value="ECO:0007669"/>
    <property type="project" value="InterPro"/>
</dbReference>
<name>A0A7W5DTW2_9BACT</name>
<keyword evidence="3" id="KW-0731">Sigma factor</keyword>
<dbReference type="InterPro" id="IPR036388">
    <property type="entry name" value="WH-like_DNA-bd_sf"/>
</dbReference>